<reference evidence="1 2" key="1">
    <citation type="journal article" date="2019" name="ACS Chem. Biol.">
        <title>Identification and Mobilization of a Cryptic Antibiotic Biosynthesis Gene Locus from a Human-Pathogenic Nocardia Isolate.</title>
        <authorList>
            <person name="Herisse M."/>
            <person name="Ishida K."/>
            <person name="Porter J.L."/>
            <person name="Howden B."/>
            <person name="Hertweck C."/>
            <person name="Stinear T.P."/>
            <person name="Pidot S.J."/>
        </authorList>
    </citation>
    <scope>NUCLEOTIDE SEQUENCE [LARGE SCALE GENOMIC DNA]</scope>
    <source>
        <strain evidence="1 2">AUSMDU00024985</strain>
    </source>
</reference>
<accession>A0A6G9XP53</accession>
<protein>
    <recommendedName>
        <fullName evidence="3">Twitching motility protein PilT</fullName>
    </recommendedName>
</protein>
<evidence type="ECO:0000313" key="2">
    <source>
        <dbReference type="Proteomes" id="UP000501705"/>
    </source>
</evidence>
<sequence length="131" mass="13605">MIGGVVLDVAAVVGACLRDPYPEAVVWSGIDLGNVIAIPAAILTEAEAHIPPNGLDILDVLLGLPNTVVPVLDQPAARRFARLLAAAPDHLSQIAAAHAVSEAVRRDWPVTTNRGGLLTALSPDVRVDAMP</sequence>
<organism evidence="1 2">
    <name type="scientific">Nocardia brasiliensis</name>
    <dbReference type="NCBI Taxonomy" id="37326"/>
    <lineage>
        <taxon>Bacteria</taxon>
        <taxon>Bacillati</taxon>
        <taxon>Actinomycetota</taxon>
        <taxon>Actinomycetes</taxon>
        <taxon>Mycobacteriales</taxon>
        <taxon>Nocardiaceae</taxon>
        <taxon>Nocardia</taxon>
    </lineage>
</organism>
<gene>
    <name evidence="1" type="ORF">F5X71_10575</name>
</gene>
<proteinExistence type="predicted"/>
<evidence type="ECO:0000313" key="1">
    <source>
        <dbReference type="EMBL" id="QIS02707.1"/>
    </source>
</evidence>
<dbReference type="Proteomes" id="UP000501705">
    <property type="component" value="Chromosome"/>
</dbReference>
<dbReference type="RefSeq" id="WP_167461787.1">
    <property type="nucleotide sequence ID" value="NZ_CP046171.1"/>
</dbReference>
<dbReference type="AlphaFoldDB" id="A0A6G9XP53"/>
<name>A0A6G9XP53_NOCBR</name>
<dbReference type="EMBL" id="CP046171">
    <property type="protein sequence ID" value="QIS02707.1"/>
    <property type="molecule type" value="Genomic_DNA"/>
</dbReference>
<evidence type="ECO:0008006" key="3">
    <source>
        <dbReference type="Google" id="ProtNLM"/>
    </source>
</evidence>